<dbReference type="RefSeq" id="XP_022467213.1">
    <property type="nucleotide sequence ID" value="XM_022610970.1"/>
</dbReference>
<gene>
    <name evidence="4" type="primary">KNAG0M01160</name>
    <name evidence="4" type="ordered locus">KNAG_0M01160</name>
</gene>
<dbReference type="SUPFAM" id="SSF48403">
    <property type="entry name" value="Ankyrin repeat"/>
    <property type="match status" value="1"/>
</dbReference>
<evidence type="ECO:0000313" key="4">
    <source>
        <dbReference type="EMBL" id="CCK72969.1"/>
    </source>
</evidence>
<dbReference type="Gene3D" id="1.25.40.20">
    <property type="entry name" value="Ankyrin repeat-containing domain"/>
    <property type="match status" value="1"/>
</dbReference>
<protein>
    <recommendedName>
        <fullName evidence="3">VPS9 domain-containing protein</fullName>
    </recommendedName>
</protein>
<dbReference type="InterPro" id="IPR051248">
    <property type="entry name" value="UPF0507/Ank_repeat_27"/>
</dbReference>
<dbReference type="GO" id="GO:0097422">
    <property type="term" value="C:tubular endosome"/>
    <property type="evidence" value="ECO:0007669"/>
    <property type="project" value="TreeGrafter"/>
</dbReference>
<dbReference type="GO" id="GO:0000149">
    <property type="term" value="F:SNARE binding"/>
    <property type="evidence" value="ECO:0007669"/>
    <property type="project" value="TreeGrafter"/>
</dbReference>
<dbReference type="EMBL" id="HE978326">
    <property type="protein sequence ID" value="CCK72969.1"/>
    <property type="molecule type" value="Genomic_DNA"/>
</dbReference>
<dbReference type="PROSITE" id="PS51205">
    <property type="entry name" value="VPS9"/>
    <property type="match status" value="1"/>
</dbReference>
<dbReference type="InterPro" id="IPR003123">
    <property type="entry name" value="VPS9"/>
</dbReference>
<feature type="compositionally biased region" description="Polar residues" evidence="2">
    <location>
        <begin position="1014"/>
        <end position="1029"/>
    </location>
</feature>
<reference evidence="5" key="2">
    <citation type="submission" date="2012-08" db="EMBL/GenBank/DDBJ databases">
        <title>Genome sequence of Kazachstania naganishii.</title>
        <authorList>
            <person name="Gordon J.L."/>
            <person name="Armisen D."/>
            <person name="Proux-Wera E."/>
            <person name="OhEigeartaigh S.S."/>
            <person name="Byrne K.P."/>
            <person name="Wolfe K.H."/>
        </authorList>
    </citation>
    <scope>NUCLEOTIDE SEQUENCE [LARGE SCALE GENOMIC DNA]</scope>
    <source>
        <strain evidence="5">ATCC MYA-139 / BCRC 22969 / CBS 8797 / CCRC 22969 / KCTC 17520 / NBRC 10181 / NCYC 3082</strain>
    </source>
</reference>
<dbReference type="GO" id="GO:0005769">
    <property type="term" value="C:early endosome"/>
    <property type="evidence" value="ECO:0007669"/>
    <property type="project" value="TreeGrafter"/>
</dbReference>
<feature type="domain" description="VPS9" evidence="3">
    <location>
        <begin position="284"/>
        <end position="439"/>
    </location>
</feature>
<accession>J7SAS0</accession>
<reference evidence="4 5" key="1">
    <citation type="journal article" date="2011" name="Proc. Natl. Acad. Sci. U.S.A.">
        <title>Evolutionary erosion of yeast sex chromosomes by mating-type switching accidents.</title>
        <authorList>
            <person name="Gordon J.L."/>
            <person name="Armisen D."/>
            <person name="Proux-Wera E."/>
            <person name="Oheigeartaigh S.S."/>
            <person name="Byrne K.P."/>
            <person name="Wolfe K.H."/>
        </authorList>
    </citation>
    <scope>NUCLEOTIDE SEQUENCE [LARGE SCALE GENOMIC DNA]</scope>
    <source>
        <strain evidence="5">ATCC MYA-139 / BCRC 22969 / CBS 8797 / CCRC 22969 / KCTC 17520 / NBRC 10181 / NCYC 3082</strain>
    </source>
</reference>
<organism evidence="4 5">
    <name type="scientific">Huiozyma naganishii (strain ATCC MYA-139 / BCRC 22969 / CBS 8797 / KCTC 17520 / NBRC 10181 / NCYC 3082 / Yp74L-3)</name>
    <name type="common">Yeast</name>
    <name type="synonym">Kazachstania naganishii</name>
    <dbReference type="NCBI Taxonomy" id="1071383"/>
    <lineage>
        <taxon>Eukaryota</taxon>
        <taxon>Fungi</taxon>
        <taxon>Dikarya</taxon>
        <taxon>Ascomycota</taxon>
        <taxon>Saccharomycotina</taxon>
        <taxon>Saccharomycetes</taxon>
        <taxon>Saccharomycetales</taxon>
        <taxon>Saccharomycetaceae</taxon>
        <taxon>Huiozyma</taxon>
    </lineage>
</organism>
<dbReference type="KEGG" id="kng:KNAG_0M01160"/>
<evidence type="ECO:0000259" key="3">
    <source>
        <dbReference type="PROSITE" id="PS51205"/>
    </source>
</evidence>
<dbReference type="STRING" id="1071383.J7SAS0"/>
<dbReference type="GO" id="GO:0005770">
    <property type="term" value="C:late endosome"/>
    <property type="evidence" value="ECO:0007669"/>
    <property type="project" value="TreeGrafter"/>
</dbReference>
<dbReference type="PANTHER" id="PTHR24170:SF1">
    <property type="entry name" value="DOMAIN PROTEIN, PUTATIVE (AFU_ORTHOLOGUE AFUA_1G09870)-RELATED"/>
    <property type="match status" value="1"/>
</dbReference>
<sequence>MPELLNPLVDAVFNCQDVEASPLRKVYSSLHDIPFILLVPPTFALWYYDDRNTKFPLHELCHSPEFVSSHILTRYSGKDNKPIDTDLSRLRAVREAKFCTFNGKIINGLFSKQSLYTTDGFSFRSTRRILKYETLDHFQNYLQGSSTFILIYIDQPLIDTNRLLKCEDLDCFPNLTINTTPSTRSLANLSSAEVPPQRNPLLNSMIHAQYNWKFRAVFQNYRKEITQSESMLIPGFRKTIDKIYDGLDNSFHTIPTIRQLIQEYVEQNVYDDVWQVLINRNNAEGEKEKQSESSDIFRFISLDQLDTDFYKAKFSKFYLKDIVQLEKNISKATKSFENLSVTHTYVEKCRVLVETLQILSKPVKRVGGYQVPITADTLVSLFILLIKRTKMKNIRCHLYYLQNFHQDENSIKFGLLGYAISTLEAVICYLETIETDKERLDCIEKNDANLEEFLTLLTRSKCVSNEGLDLSKYSHNFRYRNGDGNSTLSLCIINFKNDIFFELLSENYESYFAFEDLLEDQTTEGTTLLMQSLQHSNHEITEYLTDIMLKNSTEEELYYYCGKRDKYKRNIGHYICGQQTLLQKIGKYIKWDSKDCTGQTPLCVIFRSYDQAFYDVMVETSFAIAVEWYSTVKNSKFCFRDHTDSKGNTLLHIIKCNISFLLQSPDVDINKVNSQGLSPLTNNAMYDRGENVEALLKDPRLIFSSFDFLKQYPNTKSAPILSHYCLDNEAPFRNIIASHFDFRISNKRSVVLTSRSKEDAQELIGSEAFELKNLKALFRLLLKQHPFTFFPLEELLDELSVVEKTASSRSLMKSSFCSKVLKKLTYCLDSMVEMELLPTAALQSVALLERHIAKEKVTVDEEKLKRRSKDKKMQPESIGTITTFLKYILESLLKLKGTIIELRKFSILSKLKSKDISESKNIVCTLGAEVSSKKIGRAMVRYSTIDNKFLGEQSFDLLVFQIHFFESCLSSIINSIDHLLHLKIPEWWKCYGQLLELSKEDPSVLARESDHKQTPNASNNVGTSTTDHTSGMGVLGTFIEGKRIKNQERTRAAISDLQRRLKLLDNEIDTNNTLVVIEYCIFINFQSKFIHSAMLEKWVKLNINLLKKSLLDSKEKRIRKEAVRSKASDNS</sequence>
<dbReference type="Gene3D" id="1.20.1050.80">
    <property type="entry name" value="VPS9 domain"/>
    <property type="match status" value="1"/>
</dbReference>
<dbReference type="GO" id="GO:0045022">
    <property type="term" value="P:early endosome to late endosome transport"/>
    <property type="evidence" value="ECO:0007669"/>
    <property type="project" value="TreeGrafter"/>
</dbReference>
<dbReference type="OMA" id="LNCIFNN"/>
<feature type="region of interest" description="Disordered" evidence="2">
    <location>
        <begin position="1006"/>
        <end position="1029"/>
    </location>
</feature>
<evidence type="ECO:0000256" key="2">
    <source>
        <dbReference type="SAM" id="MobiDB-lite"/>
    </source>
</evidence>
<dbReference type="SUPFAM" id="SSF109993">
    <property type="entry name" value="VPS9 domain"/>
    <property type="match status" value="1"/>
</dbReference>
<evidence type="ECO:0000313" key="5">
    <source>
        <dbReference type="Proteomes" id="UP000006310"/>
    </source>
</evidence>
<dbReference type="AlphaFoldDB" id="J7SAS0"/>
<dbReference type="eggNOG" id="ENOG502R3ZQ">
    <property type="taxonomic scope" value="Eukaryota"/>
</dbReference>
<dbReference type="GeneID" id="34528749"/>
<dbReference type="HOGENOM" id="CLU_008912_0_0_1"/>
<dbReference type="Proteomes" id="UP000006310">
    <property type="component" value="Chromosome 13"/>
</dbReference>
<dbReference type="PANTHER" id="PTHR24170">
    <property type="entry name" value="ANKYRIN REPEAT DOMAIN-CONTAINING PROTEIN 27"/>
    <property type="match status" value="1"/>
</dbReference>
<dbReference type="GO" id="GO:0030133">
    <property type="term" value="C:transport vesicle"/>
    <property type="evidence" value="ECO:0007669"/>
    <property type="project" value="TreeGrafter"/>
</dbReference>
<keyword evidence="5" id="KW-1185">Reference proteome</keyword>
<dbReference type="OrthoDB" id="7464126at2759"/>
<dbReference type="GO" id="GO:0005886">
    <property type="term" value="C:plasma membrane"/>
    <property type="evidence" value="ECO:0007669"/>
    <property type="project" value="TreeGrafter"/>
</dbReference>
<comment type="similarity">
    <text evidence="1">Belongs to the UPF0507 family.</text>
</comment>
<dbReference type="InterPro" id="IPR037191">
    <property type="entry name" value="VPS9_dom_sf"/>
</dbReference>
<evidence type="ECO:0000256" key="1">
    <source>
        <dbReference type="ARBA" id="ARBA00007428"/>
    </source>
</evidence>
<name>J7SAS0_HUIN7</name>
<proteinExistence type="inferred from homology"/>
<dbReference type="Pfam" id="PF02204">
    <property type="entry name" value="VPS9"/>
    <property type="match status" value="1"/>
</dbReference>
<dbReference type="GO" id="GO:0005085">
    <property type="term" value="F:guanyl-nucleotide exchange factor activity"/>
    <property type="evidence" value="ECO:0007669"/>
    <property type="project" value="TreeGrafter"/>
</dbReference>
<dbReference type="InterPro" id="IPR036770">
    <property type="entry name" value="Ankyrin_rpt-contain_sf"/>
</dbReference>